<comment type="caution">
    <text evidence="6">The sequence shown here is derived from an EMBL/GenBank/DDBJ whole genome shotgun (WGS) entry which is preliminary data.</text>
</comment>
<accession>A0ABT7I5D8</accession>
<evidence type="ECO:0000259" key="5">
    <source>
        <dbReference type="PROSITE" id="PS50937"/>
    </source>
</evidence>
<reference evidence="6" key="1">
    <citation type="submission" date="2022-08" db="EMBL/GenBank/DDBJ databases">
        <authorList>
            <person name="Wang H."/>
        </authorList>
    </citation>
    <scope>NUCLEOTIDE SEQUENCE</scope>
    <source>
        <strain evidence="6">XJK33-1</strain>
    </source>
</reference>
<dbReference type="Proteomes" id="UP001176223">
    <property type="component" value="Unassembled WGS sequence"/>
</dbReference>
<dbReference type="PANTHER" id="PTHR30204:SF69">
    <property type="entry name" value="MERR-FAMILY TRANSCRIPTIONAL REGULATOR"/>
    <property type="match status" value="1"/>
</dbReference>
<organism evidence="6 7">
    <name type="scientific">Campylobacter felis</name>
    <dbReference type="NCBI Taxonomy" id="2974565"/>
    <lineage>
        <taxon>Bacteria</taxon>
        <taxon>Pseudomonadati</taxon>
        <taxon>Campylobacterota</taxon>
        <taxon>Epsilonproteobacteria</taxon>
        <taxon>Campylobacterales</taxon>
        <taxon>Campylobacteraceae</taxon>
        <taxon>Campylobacter</taxon>
    </lineage>
</organism>
<dbReference type="InterPro" id="IPR000551">
    <property type="entry name" value="MerR-type_HTH_dom"/>
</dbReference>
<name>A0ABT7I5D8_9BACT</name>
<dbReference type="EMBL" id="JANURU010000018">
    <property type="protein sequence ID" value="MDL0147537.1"/>
    <property type="molecule type" value="Genomic_DNA"/>
</dbReference>
<dbReference type="CDD" id="cd01109">
    <property type="entry name" value="HTH_YyaN"/>
    <property type="match status" value="1"/>
</dbReference>
<proteinExistence type="predicted"/>
<dbReference type="InterPro" id="IPR009061">
    <property type="entry name" value="DNA-bd_dom_put_sf"/>
</dbReference>
<dbReference type="SUPFAM" id="SSF46955">
    <property type="entry name" value="Putative DNA-binding domain"/>
    <property type="match status" value="1"/>
</dbReference>
<dbReference type="PROSITE" id="PS50937">
    <property type="entry name" value="HTH_MERR_2"/>
    <property type="match status" value="1"/>
</dbReference>
<keyword evidence="3" id="KW-0238">DNA-binding</keyword>
<keyword evidence="4" id="KW-0804">Transcription</keyword>
<dbReference type="PANTHER" id="PTHR30204">
    <property type="entry name" value="REDOX-CYCLING DRUG-SENSING TRANSCRIPTIONAL ACTIVATOR SOXR"/>
    <property type="match status" value="1"/>
</dbReference>
<evidence type="ECO:0000313" key="7">
    <source>
        <dbReference type="Proteomes" id="UP001176223"/>
    </source>
</evidence>
<evidence type="ECO:0000313" key="6">
    <source>
        <dbReference type="EMBL" id="MDL0147537.1"/>
    </source>
</evidence>
<reference evidence="6" key="2">
    <citation type="journal article" date="2023" name="Microorganisms">
        <title>Isolation and Genomic Characteristics of Cat-Borne Campylobacter felis sp. nov. and Sheep-Borne Campylobacter ovis sp. nov.</title>
        <authorList>
            <person name="Wang H."/>
            <person name="Li Y."/>
            <person name="Gu Y."/>
            <person name="Zhou G."/>
            <person name="Chen X."/>
            <person name="Zhang X."/>
            <person name="Shao Z."/>
            <person name="Zhang J."/>
            <person name="Zhang M."/>
        </authorList>
    </citation>
    <scope>NUCLEOTIDE SEQUENCE</scope>
    <source>
        <strain evidence="6">XJK33-1</strain>
    </source>
</reference>
<keyword evidence="7" id="KW-1185">Reference proteome</keyword>
<dbReference type="Pfam" id="PF13411">
    <property type="entry name" value="MerR_1"/>
    <property type="match status" value="1"/>
</dbReference>
<evidence type="ECO:0000256" key="3">
    <source>
        <dbReference type="ARBA" id="ARBA00023125"/>
    </source>
</evidence>
<keyword evidence="2" id="KW-0805">Transcription regulation</keyword>
<evidence type="ECO:0000256" key="1">
    <source>
        <dbReference type="ARBA" id="ARBA00022491"/>
    </source>
</evidence>
<sequence length="114" mass="13730">MAYTIIEVERMINIPSRKIRFWLDKGLFPFVERDENGVRYFAKSDMEWVKWIEWLRQCGMSLKEIREYAEALSGGIKTAPKRRALLQKKLCEFTNTYRFIARDFTKARDKNWAI</sequence>
<evidence type="ECO:0000256" key="4">
    <source>
        <dbReference type="ARBA" id="ARBA00023163"/>
    </source>
</evidence>
<dbReference type="InterPro" id="IPR047057">
    <property type="entry name" value="MerR_fam"/>
</dbReference>
<keyword evidence="1" id="KW-0678">Repressor</keyword>
<protein>
    <submittedName>
        <fullName evidence="6">MerR family transcriptional regulator</fullName>
    </submittedName>
</protein>
<dbReference type="SMART" id="SM00422">
    <property type="entry name" value="HTH_MERR"/>
    <property type="match status" value="1"/>
</dbReference>
<gene>
    <name evidence="6" type="ORF">NYG95_07955</name>
</gene>
<feature type="domain" description="HTH merR-type" evidence="5">
    <location>
        <begin position="2"/>
        <end position="71"/>
    </location>
</feature>
<dbReference type="Gene3D" id="1.10.1660.10">
    <property type="match status" value="1"/>
</dbReference>
<evidence type="ECO:0000256" key="2">
    <source>
        <dbReference type="ARBA" id="ARBA00023015"/>
    </source>
</evidence>